<name>A0ACC1MTH8_9PEZI</name>
<protein>
    <submittedName>
        <fullName evidence="1">Uncharacterized protein</fullName>
    </submittedName>
</protein>
<proteinExistence type="predicted"/>
<gene>
    <name evidence="1" type="ORF">NUW58_g9825</name>
</gene>
<reference evidence="1" key="1">
    <citation type="submission" date="2022-10" db="EMBL/GenBank/DDBJ databases">
        <title>Genome Sequence of Xylaria curta.</title>
        <authorList>
            <person name="Buettner E."/>
        </authorList>
    </citation>
    <scope>NUCLEOTIDE SEQUENCE</scope>
    <source>
        <strain evidence="1">Babe10</strain>
    </source>
</reference>
<evidence type="ECO:0000313" key="2">
    <source>
        <dbReference type="Proteomes" id="UP001143856"/>
    </source>
</evidence>
<comment type="caution">
    <text evidence="1">The sequence shown here is derived from an EMBL/GenBank/DDBJ whole genome shotgun (WGS) entry which is preliminary data.</text>
</comment>
<dbReference type="EMBL" id="JAPDGR010003817">
    <property type="protein sequence ID" value="KAJ2970018.1"/>
    <property type="molecule type" value="Genomic_DNA"/>
</dbReference>
<dbReference type="Proteomes" id="UP001143856">
    <property type="component" value="Unassembled WGS sequence"/>
</dbReference>
<organism evidence="1 2">
    <name type="scientific">Xylaria curta</name>
    <dbReference type="NCBI Taxonomy" id="42375"/>
    <lineage>
        <taxon>Eukaryota</taxon>
        <taxon>Fungi</taxon>
        <taxon>Dikarya</taxon>
        <taxon>Ascomycota</taxon>
        <taxon>Pezizomycotina</taxon>
        <taxon>Sordariomycetes</taxon>
        <taxon>Xylariomycetidae</taxon>
        <taxon>Xylariales</taxon>
        <taxon>Xylariaceae</taxon>
        <taxon>Xylaria</taxon>
    </lineage>
</organism>
<accession>A0ACC1MTH8</accession>
<keyword evidence="2" id="KW-1185">Reference proteome</keyword>
<sequence>MALDMSGYVFMSDTERMFLSSFIVACMHSCLIMVVTVVTFEGSNVDLDLGTIDLTLSSIGSSLTNGLDIAIYCSFGRLQVVSRLLGLPDVGIRNLGRKQVRAAEHVPGLRQDRLRDGQLVEGLRHGHNVRRQLESDRHSLRRSMPVHLLEVDEVVALDAKRRVRVSRDVLFVHELGVTQGQYRDRGYLSRRLSP</sequence>
<evidence type="ECO:0000313" key="1">
    <source>
        <dbReference type="EMBL" id="KAJ2970018.1"/>
    </source>
</evidence>